<dbReference type="InterPro" id="IPR011356">
    <property type="entry name" value="Leucine_aapep/pepB"/>
</dbReference>
<protein>
    <recommendedName>
        <fullName evidence="8">Probable cytosol aminopeptidase</fullName>
        <ecNumber evidence="8">3.4.11.1</ecNumber>
    </recommendedName>
    <alternativeName>
        <fullName evidence="8">Leucine aminopeptidase</fullName>
        <shortName evidence="8">LAP</shortName>
        <ecNumber evidence="8">3.4.11.10</ecNumber>
    </alternativeName>
    <alternativeName>
        <fullName evidence="8">Leucyl aminopeptidase</fullName>
    </alternativeName>
</protein>
<keyword evidence="6 8" id="KW-0378">Hydrolase</keyword>
<feature type="binding site" evidence="8">
    <location>
        <position position="352"/>
    </location>
    <ligand>
        <name>Mn(2+)</name>
        <dbReference type="ChEBI" id="CHEBI:29035"/>
        <label>1</label>
    </ligand>
</feature>
<evidence type="ECO:0000256" key="8">
    <source>
        <dbReference type="HAMAP-Rule" id="MF_00181"/>
    </source>
</evidence>
<sequence>MKYRIKTGAPENYSGQCVAVGVFSGGELSEAAKQLDKAAGGRIKKQIKAGLLGGERGETRLLFDVDGIKAGAVLLAGMGDKKQYGHRAFREAAQACVASLNEHGLRDALLTFSSEFPAEEDAIYWGVRHAVEAADYAAYRYDATLSQKGPKASLKTLDLHYEGRGGKAAAEKALNHAQGVAAGTTLARDLGNLPGNVCTPSYLANQARKLARENKKIKTTILNEADCKKLGMGSFLSVAKGSDEPCKFIVMEYKNTKGKTRPHVLVGKGLTFDTGGISLKPGPGMDEMKYDMCGGASVFGAVKAASEMDLPVHLVGIVPATENHINGKANKPGDVVTTMSGQTVEILNTDAEGRLILNDALTYAQRYKPESLLDIATLTGACVIALGQHASGVMSKHDDLADEILAAGNKSWDRAWRLPLWDEYQDQLKTNFADMANIGGKPAGTITAGCFLSRYTEGQRWAHIDVAGSAWISGNGPQKGATGRPVPMLSQYLIDRAG</sequence>
<feature type="binding site" evidence="8">
    <location>
        <position position="268"/>
    </location>
    <ligand>
        <name>Mn(2+)</name>
        <dbReference type="ChEBI" id="CHEBI:29035"/>
        <label>2</label>
    </ligand>
</feature>
<dbReference type="Proteomes" id="UP001302316">
    <property type="component" value="Unassembled WGS sequence"/>
</dbReference>
<comment type="catalytic activity">
    <reaction evidence="2 8">
        <text>Release of an N-terminal amino acid, preferentially leucine, but not glutamic or aspartic acids.</text>
        <dbReference type="EC" id="3.4.11.10"/>
    </reaction>
</comment>
<comment type="similarity">
    <text evidence="3 8">Belongs to the peptidase M17 family.</text>
</comment>
<proteinExistence type="inferred from homology"/>
<dbReference type="PROSITE" id="PS00631">
    <property type="entry name" value="CYTOSOL_AP"/>
    <property type="match status" value="1"/>
</dbReference>
<dbReference type="Gene3D" id="3.40.630.10">
    <property type="entry name" value="Zn peptidases"/>
    <property type="match status" value="1"/>
</dbReference>
<evidence type="ECO:0000259" key="9">
    <source>
        <dbReference type="PROSITE" id="PS00631"/>
    </source>
</evidence>
<evidence type="ECO:0000313" key="11">
    <source>
        <dbReference type="Proteomes" id="UP001302316"/>
    </source>
</evidence>
<dbReference type="CDD" id="cd00433">
    <property type="entry name" value="Peptidase_M17"/>
    <property type="match status" value="1"/>
</dbReference>
<keyword evidence="8" id="KW-0479">Metal-binding</keyword>
<evidence type="ECO:0000256" key="1">
    <source>
        <dbReference type="ARBA" id="ARBA00000135"/>
    </source>
</evidence>
<comment type="catalytic activity">
    <reaction evidence="1 8">
        <text>Release of an N-terminal amino acid, Xaa-|-Yaa-, in which Xaa is preferably Leu, but may be other amino acids including Pro although not Arg or Lys, and Yaa may be Pro. Amino acid amides and methyl esters are also readily hydrolyzed, but rates on arylamides are exceedingly low.</text>
        <dbReference type="EC" id="3.4.11.1"/>
    </reaction>
</comment>
<comment type="cofactor">
    <cofactor evidence="8">
        <name>Mn(2+)</name>
        <dbReference type="ChEBI" id="CHEBI:29035"/>
    </cofactor>
    <text evidence="8">Binds 2 manganese ions per subunit.</text>
</comment>
<evidence type="ECO:0000256" key="4">
    <source>
        <dbReference type="ARBA" id="ARBA00022438"/>
    </source>
</evidence>
<dbReference type="Pfam" id="PF02789">
    <property type="entry name" value="Peptidase_M17_N"/>
    <property type="match status" value="1"/>
</dbReference>
<comment type="subcellular location">
    <subcellularLocation>
        <location evidence="8">Cytoplasm</location>
    </subcellularLocation>
</comment>
<feature type="domain" description="Cytosol aminopeptidase" evidence="9">
    <location>
        <begin position="348"/>
        <end position="355"/>
    </location>
</feature>
<dbReference type="GO" id="GO:0070006">
    <property type="term" value="F:metalloaminopeptidase activity"/>
    <property type="evidence" value="ECO:0007669"/>
    <property type="project" value="InterPro"/>
</dbReference>
<evidence type="ECO:0000256" key="5">
    <source>
        <dbReference type="ARBA" id="ARBA00022670"/>
    </source>
</evidence>
<feature type="binding site" evidence="8">
    <location>
        <position position="273"/>
    </location>
    <ligand>
        <name>Mn(2+)</name>
        <dbReference type="ChEBI" id="CHEBI:29035"/>
        <label>1</label>
    </ligand>
</feature>
<gene>
    <name evidence="8" type="primary">pepA</name>
    <name evidence="10" type="ORF">VCB98_10610</name>
</gene>
<evidence type="ECO:0000256" key="2">
    <source>
        <dbReference type="ARBA" id="ARBA00000967"/>
    </source>
</evidence>
<keyword evidence="4 8" id="KW-0031">Aminopeptidase</keyword>
<dbReference type="AlphaFoldDB" id="A0AAP6JFX3"/>
<accession>A0AAP6JFX3</accession>
<keyword evidence="7 8" id="KW-0464">Manganese</keyword>
<dbReference type="PANTHER" id="PTHR11963:SF23">
    <property type="entry name" value="CYTOSOL AMINOPEPTIDASE"/>
    <property type="match status" value="1"/>
</dbReference>
<dbReference type="GO" id="GO:0005737">
    <property type="term" value="C:cytoplasm"/>
    <property type="evidence" value="ECO:0007669"/>
    <property type="project" value="UniProtKB-SubCell"/>
</dbReference>
<evidence type="ECO:0000256" key="6">
    <source>
        <dbReference type="ARBA" id="ARBA00022801"/>
    </source>
</evidence>
<feature type="binding site" evidence="8">
    <location>
        <position position="273"/>
    </location>
    <ligand>
        <name>Mn(2+)</name>
        <dbReference type="ChEBI" id="CHEBI:29035"/>
        <label>2</label>
    </ligand>
</feature>
<dbReference type="InterPro" id="IPR023042">
    <property type="entry name" value="Peptidase_M17_leu_NH2_pept"/>
</dbReference>
<dbReference type="InterPro" id="IPR043472">
    <property type="entry name" value="Macro_dom-like"/>
</dbReference>
<dbReference type="EC" id="3.4.11.1" evidence="8"/>
<comment type="caution">
    <text evidence="10">The sequence shown here is derived from an EMBL/GenBank/DDBJ whole genome shotgun (WGS) entry which is preliminary data.</text>
</comment>
<feature type="binding site" evidence="8">
    <location>
        <position position="350"/>
    </location>
    <ligand>
        <name>Mn(2+)</name>
        <dbReference type="ChEBI" id="CHEBI:29035"/>
        <label>1</label>
    </ligand>
</feature>
<dbReference type="Pfam" id="PF00883">
    <property type="entry name" value="Peptidase_M17"/>
    <property type="match status" value="1"/>
</dbReference>
<feature type="binding site" evidence="8">
    <location>
        <position position="291"/>
    </location>
    <ligand>
        <name>Mn(2+)</name>
        <dbReference type="ChEBI" id="CHEBI:29035"/>
        <label>2</label>
    </ligand>
</feature>
<dbReference type="HAMAP" id="MF_00181">
    <property type="entry name" value="Cytosol_peptidase_M17"/>
    <property type="match status" value="1"/>
</dbReference>
<dbReference type="PANTHER" id="PTHR11963">
    <property type="entry name" value="LEUCINE AMINOPEPTIDASE-RELATED"/>
    <property type="match status" value="1"/>
</dbReference>
<evidence type="ECO:0000313" key="10">
    <source>
        <dbReference type="EMBL" id="MEA5446270.1"/>
    </source>
</evidence>
<dbReference type="EC" id="3.4.11.10" evidence="8"/>
<feature type="binding site" evidence="8">
    <location>
        <position position="352"/>
    </location>
    <ligand>
        <name>Mn(2+)</name>
        <dbReference type="ChEBI" id="CHEBI:29035"/>
        <label>2</label>
    </ligand>
</feature>
<dbReference type="EMBL" id="JAYGII010000025">
    <property type="protein sequence ID" value="MEA5446270.1"/>
    <property type="molecule type" value="Genomic_DNA"/>
</dbReference>
<dbReference type="SUPFAM" id="SSF53187">
    <property type="entry name" value="Zn-dependent exopeptidases"/>
    <property type="match status" value="1"/>
</dbReference>
<reference evidence="10 11" key="1">
    <citation type="submission" date="2023-12" db="EMBL/GenBank/DDBJ databases">
        <title>Whole-genome sequencing of halo(alkali)philic microorganisms from hypersaline lakes.</title>
        <authorList>
            <person name="Sorokin D.Y."/>
            <person name="Merkel A.Y."/>
            <person name="Messina E."/>
            <person name="Yakimov M."/>
        </authorList>
    </citation>
    <scope>NUCLEOTIDE SEQUENCE [LARGE SCALE GENOMIC DNA]</scope>
    <source>
        <strain evidence="10 11">AB-CW1</strain>
    </source>
</reference>
<dbReference type="Gene3D" id="3.40.220.10">
    <property type="entry name" value="Leucine Aminopeptidase, subunit E, domain 1"/>
    <property type="match status" value="1"/>
</dbReference>
<evidence type="ECO:0000256" key="7">
    <source>
        <dbReference type="ARBA" id="ARBA00023211"/>
    </source>
</evidence>
<dbReference type="InterPro" id="IPR000819">
    <property type="entry name" value="Peptidase_M17_C"/>
</dbReference>
<keyword evidence="5 8" id="KW-0645">Protease</keyword>
<feature type="active site" evidence="8">
    <location>
        <position position="354"/>
    </location>
</feature>
<organism evidence="10 11">
    <name type="scientific">Natronospira elongata</name>
    <dbReference type="NCBI Taxonomy" id="3110268"/>
    <lineage>
        <taxon>Bacteria</taxon>
        <taxon>Pseudomonadati</taxon>
        <taxon>Pseudomonadota</taxon>
        <taxon>Gammaproteobacteria</taxon>
        <taxon>Natronospirales</taxon>
        <taxon>Natronospiraceae</taxon>
        <taxon>Natronospira</taxon>
    </lineage>
</organism>
<evidence type="ECO:0000256" key="3">
    <source>
        <dbReference type="ARBA" id="ARBA00009528"/>
    </source>
</evidence>
<keyword evidence="8" id="KW-0963">Cytoplasm</keyword>
<keyword evidence="11" id="KW-1185">Reference proteome</keyword>
<name>A0AAP6JFX3_9GAMM</name>
<dbReference type="NCBIfam" id="NF002074">
    <property type="entry name" value="PRK00913.1-4"/>
    <property type="match status" value="1"/>
</dbReference>
<dbReference type="RefSeq" id="WP_346052426.1">
    <property type="nucleotide sequence ID" value="NZ_JAYGII010000025.1"/>
</dbReference>
<dbReference type="SUPFAM" id="SSF52949">
    <property type="entry name" value="Macro domain-like"/>
    <property type="match status" value="1"/>
</dbReference>
<feature type="active site" evidence="8">
    <location>
        <position position="280"/>
    </location>
</feature>
<dbReference type="GO" id="GO:0030145">
    <property type="term" value="F:manganese ion binding"/>
    <property type="evidence" value="ECO:0007669"/>
    <property type="project" value="UniProtKB-UniRule"/>
</dbReference>
<comment type="function">
    <text evidence="8">Presumably involved in the processing and regular turnover of intracellular proteins. Catalyzes the removal of unsubstituted N-terminal amino acids from various peptides.</text>
</comment>
<dbReference type="GO" id="GO:0006508">
    <property type="term" value="P:proteolysis"/>
    <property type="evidence" value="ECO:0007669"/>
    <property type="project" value="UniProtKB-KW"/>
</dbReference>
<dbReference type="PRINTS" id="PR00481">
    <property type="entry name" value="LAMNOPPTDASE"/>
</dbReference>
<dbReference type="InterPro" id="IPR008283">
    <property type="entry name" value="Peptidase_M17_N"/>
</dbReference>